<evidence type="ECO:0000256" key="2">
    <source>
        <dbReference type="SAM" id="Phobius"/>
    </source>
</evidence>
<keyword evidence="2" id="KW-1133">Transmembrane helix</keyword>
<accession>A0A6A4WTS9</accession>
<reference evidence="3 4" key="1">
    <citation type="submission" date="2019-07" db="EMBL/GenBank/DDBJ databases">
        <title>Draft genome assembly of a fouling barnacle, Amphibalanus amphitrite (Darwin, 1854): The first reference genome for Thecostraca.</title>
        <authorList>
            <person name="Kim W."/>
        </authorList>
    </citation>
    <scope>NUCLEOTIDE SEQUENCE [LARGE SCALE GENOMIC DNA]</scope>
    <source>
        <strain evidence="3">SNU_AA5</strain>
        <tissue evidence="3">Soma without cirri and trophi</tissue>
    </source>
</reference>
<keyword evidence="2" id="KW-0812">Transmembrane</keyword>
<feature type="region of interest" description="Disordered" evidence="1">
    <location>
        <begin position="84"/>
        <end position="137"/>
    </location>
</feature>
<evidence type="ECO:0000313" key="4">
    <source>
        <dbReference type="Proteomes" id="UP000440578"/>
    </source>
</evidence>
<comment type="caution">
    <text evidence="3">The sequence shown here is derived from an EMBL/GenBank/DDBJ whole genome shotgun (WGS) entry which is preliminary data.</text>
</comment>
<keyword evidence="4" id="KW-1185">Reference proteome</keyword>
<dbReference type="OrthoDB" id="8118055at2759"/>
<dbReference type="EMBL" id="VIIS01000301">
    <property type="protein sequence ID" value="KAF0310567.1"/>
    <property type="molecule type" value="Genomic_DNA"/>
</dbReference>
<dbReference type="AlphaFoldDB" id="A0A6A4WTS9"/>
<name>A0A6A4WTS9_AMPAM</name>
<feature type="transmembrane region" description="Helical" evidence="2">
    <location>
        <begin position="34"/>
        <end position="53"/>
    </location>
</feature>
<sequence>MKIEAAGAILPRFIKRSVPSSPPRSRCKCRERNLLLLVLGTFALICFGTIFYLPDLGEGLWRLERLKRVQKRVGDVGGDLLLPVPPPARGRPGAAEDRRRLYSKAQEAAVPASGGSVAPVPPDPLHPVISGGEDPDPVMRFRRRKIKE</sequence>
<protein>
    <submittedName>
        <fullName evidence="3">Uncharacterized protein</fullName>
    </submittedName>
</protein>
<gene>
    <name evidence="3" type="ORF">FJT64_018460</name>
</gene>
<proteinExistence type="predicted"/>
<keyword evidence="2" id="KW-0472">Membrane</keyword>
<dbReference type="Proteomes" id="UP000440578">
    <property type="component" value="Unassembled WGS sequence"/>
</dbReference>
<evidence type="ECO:0000313" key="3">
    <source>
        <dbReference type="EMBL" id="KAF0310567.1"/>
    </source>
</evidence>
<organism evidence="3 4">
    <name type="scientific">Amphibalanus amphitrite</name>
    <name type="common">Striped barnacle</name>
    <name type="synonym">Balanus amphitrite</name>
    <dbReference type="NCBI Taxonomy" id="1232801"/>
    <lineage>
        <taxon>Eukaryota</taxon>
        <taxon>Metazoa</taxon>
        <taxon>Ecdysozoa</taxon>
        <taxon>Arthropoda</taxon>
        <taxon>Crustacea</taxon>
        <taxon>Multicrustacea</taxon>
        <taxon>Cirripedia</taxon>
        <taxon>Thoracica</taxon>
        <taxon>Thoracicalcarea</taxon>
        <taxon>Balanomorpha</taxon>
        <taxon>Balanoidea</taxon>
        <taxon>Balanidae</taxon>
        <taxon>Amphibalaninae</taxon>
        <taxon>Amphibalanus</taxon>
    </lineage>
</organism>
<evidence type="ECO:0000256" key="1">
    <source>
        <dbReference type="SAM" id="MobiDB-lite"/>
    </source>
</evidence>